<protein>
    <submittedName>
        <fullName evidence="1">Uncharacterized protein</fullName>
    </submittedName>
</protein>
<proteinExistence type="predicted"/>
<comment type="caution">
    <text evidence="1">The sequence shown here is derived from an EMBL/GenBank/DDBJ whole genome shotgun (WGS) entry which is preliminary data.</text>
</comment>
<dbReference type="AlphaFoldDB" id="A0A835NVH8"/>
<dbReference type="EMBL" id="JADDUC010000042">
    <property type="protein sequence ID" value="KAG0121888.1"/>
    <property type="molecule type" value="Genomic_DNA"/>
</dbReference>
<evidence type="ECO:0000313" key="3">
    <source>
        <dbReference type="Proteomes" id="UP000618051"/>
    </source>
</evidence>
<reference evidence="2" key="3">
    <citation type="submission" date="2022-01" db="EMBL/GenBank/DDBJ databases">
        <authorList>
            <person name="Rubenstein D.R."/>
        </authorList>
    </citation>
    <scope>NUCLEOTIDE SEQUENCE</scope>
    <source>
        <strain evidence="2">SS15</strain>
        <tissue evidence="2">Liver</tissue>
    </source>
</reference>
<organism evidence="1">
    <name type="scientific">Lamprotornis superbus</name>
    <dbReference type="NCBI Taxonomy" id="245042"/>
    <lineage>
        <taxon>Eukaryota</taxon>
        <taxon>Metazoa</taxon>
        <taxon>Chordata</taxon>
        <taxon>Craniata</taxon>
        <taxon>Vertebrata</taxon>
        <taxon>Euteleostomi</taxon>
        <taxon>Archelosauria</taxon>
        <taxon>Archosauria</taxon>
        <taxon>Dinosauria</taxon>
        <taxon>Saurischia</taxon>
        <taxon>Theropoda</taxon>
        <taxon>Coelurosauria</taxon>
        <taxon>Aves</taxon>
        <taxon>Neognathae</taxon>
        <taxon>Neoaves</taxon>
        <taxon>Telluraves</taxon>
        <taxon>Australaves</taxon>
        <taxon>Passeriformes</taxon>
        <taxon>Sturnidae</taxon>
        <taxon>Lamprotornis</taxon>
    </lineage>
</organism>
<feature type="non-terminal residue" evidence="1">
    <location>
        <position position="1"/>
    </location>
</feature>
<keyword evidence="3" id="KW-1185">Reference proteome</keyword>
<name>A0A835NVH8_9PASS</name>
<reference evidence="2 3" key="2">
    <citation type="journal article" date="2021" name="J. Hered.">
        <title>Feather Gene Expression Elucidates the Developmental Basis of Plumage Iridescence in African Starlings.</title>
        <authorList>
            <person name="Rubenstein D.R."/>
            <person name="Corvelo A."/>
            <person name="MacManes M.D."/>
            <person name="Maia R."/>
            <person name="Narzisi G."/>
            <person name="Rousaki A."/>
            <person name="Vandenabeele P."/>
            <person name="Shawkey M.D."/>
            <person name="Solomon J."/>
        </authorList>
    </citation>
    <scope>NUCLEOTIDE SEQUENCE [LARGE SCALE GENOMIC DNA]</scope>
    <source>
        <strain evidence="2">SS15</strain>
    </source>
</reference>
<sequence>ALQNPWNLCASVSTVAALGMQPACARGVVISVALSGFALCLRTPSTSAPCRTMPAFSSCCHRHWSWMSQISYAWN</sequence>
<feature type="non-terminal residue" evidence="1">
    <location>
        <position position="75"/>
    </location>
</feature>
<evidence type="ECO:0000313" key="1">
    <source>
        <dbReference type="EMBL" id="KAG0121888.1"/>
    </source>
</evidence>
<dbReference type="Proteomes" id="UP000618051">
    <property type="component" value="Unassembled WGS sequence"/>
</dbReference>
<dbReference type="EMBL" id="JADDUC020000002">
    <property type="protein sequence ID" value="KAI1242307.1"/>
    <property type="molecule type" value="Genomic_DNA"/>
</dbReference>
<evidence type="ECO:0000313" key="2">
    <source>
        <dbReference type="EMBL" id="KAI1242307.1"/>
    </source>
</evidence>
<reference evidence="1" key="1">
    <citation type="submission" date="2020-10" db="EMBL/GenBank/DDBJ databases">
        <title>Feather gene expression reveals the developmental basis of iridescence in African starlings.</title>
        <authorList>
            <person name="Rubenstein D.R."/>
        </authorList>
    </citation>
    <scope>NUCLEOTIDE SEQUENCE</scope>
    <source>
        <strain evidence="1">SS15</strain>
        <tissue evidence="1">Liver</tissue>
    </source>
</reference>
<gene>
    <name evidence="2" type="ORF">IHE44_0005838</name>
    <name evidence="1" type="ORF">IHE44_010102</name>
</gene>
<accession>A0A835NVH8</accession>